<sequence length="417" mass="42718">MRRHAALASTLIIAACHGSESGETGETAATDAAGETAATADTSTTSGATTPTTTEAPTTTTDDSTGASADVPGCAGGSFIPVPKDTSLPGPWPVGARTVSVGDLTVEVWYPAALGSEAGHEQIRYDIRSGLPDAEQGKVPDADNPWQTCECWRDLPLDEDHGPYPAVLFVHGTAGFRSQSLEHMVHWASRGFVVLAADHPGLWLKDLLGSLCGGPNVPRDLAGDLAQMLAAIEAPAGELAFLADHVDADRIGMAGHSAGGSAIAGAGASARVLIPMAAGGVEAGAALESTLILGALSDQVVAYSEQQSGFENSPAPKRLVGIAEAGHLAFSSLCSLKNAQGQDFLAIAEANDVCGAQFAGLLFDCSPDYTPDATSWEIAQFASSAALESVLRCTDAADNFAELQAKFPAVAEYQEAL</sequence>
<dbReference type="Gene3D" id="3.40.50.1820">
    <property type="entry name" value="alpha/beta hydrolase"/>
    <property type="match status" value="2"/>
</dbReference>
<evidence type="ECO:0000256" key="1">
    <source>
        <dbReference type="ARBA" id="ARBA00022801"/>
    </source>
</evidence>
<dbReference type="EMBL" id="JAIRAU010000001">
    <property type="protein sequence ID" value="MBZ5708534.1"/>
    <property type="molecule type" value="Genomic_DNA"/>
</dbReference>
<evidence type="ECO:0000313" key="3">
    <source>
        <dbReference type="EMBL" id="MBZ5708534.1"/>
    </source>
</evidence>
<dbReference type="RefSeq" id="WP_224190281.1">
    <property type="nucleotide sequence ID" value="NZ_JAIRAU010000001.1"/>
</dbReference>
<dbReference type="InterPro" id="IPR050261">
    <property type="entry name" value="FrsA_esterase"/>
</dbReference>
<evidence type="ECO:0000313" key="4">
    <source>
        <dbReference type="Proteomes" id="UP001139031"/>
    </source>
</evidence>
<evidence type="ECO:0008006" key="5">
    <source>
        <dbReference type="Google" id="ProtNLM"/>
    </source>
</evidence>
<feature type="compositionally biased region" description="Low complexity" evidence="2">
    <location>
        <begin position="21"/>
        <end position="70"/>
    </location>
</feature>
<dbReference type="InterPro" id="IPR029058">
    <property type="entry name" value="AB_hydrolase_fold"/>
</dbReference>
<dbReference type="PANTHER" id="PTHR22946:SF9">
    <property type="entry name" value="POLYKETIDE TRANSFERASE AF380"/>
    <property type="match status" value="1"/>
</dbReference>
<keyword evidence="4" id="KW-1185">Reference proteome</keyword>
<evidence type="ECO:0000256" key="2">
    <source>
        <dbReference type="SAM" id="MobiDB-lite"/>
    </source>
</evidence>
<dbReference type="PROSITE" id="PS51257">
    <property type="entry name" value="PROKAR_LIPOPROTEIN"/>
    <property type="match status" value="1"/>
</dbReference>
<gene>
    <name evidence="3" type="ORF">K7C98_04640</name>
</gene>
<dbReference type="PANTHER" id="PTHR22946">
    <property type="entry name" value="DIENELACTONE HYDROLASE DOMAIN-CONTAINING PROTEIN-RELATED"/>
    <property type="match status" value="1"/>
</dbReference>
<comment type="caution">
    <text evidence="3">The sequence shown here is derived from an EMBL/GenBank/DDBJ whole genome shotgun (WGS) entry which is preliminary data.</text>
</comment>
<dbReference type="SUPFAM" id="SSF53474">
    <property type="entry name" value="alpha/beta-Hydrolases"/>
    <property type="match status" value="1"/>
</dbReference>
<organism evidence="3 4">
    <name type="scientific">Nannocystis pusilla</name>
    <dbReference type="NCBI Taxonomy" id="889268"/>
    <lineage>
        <taxon>Bacteria</taxon>
        <taxon>Pseudomonadati</taxon>
        <taxon>Myxococcota</taxon>
        <taxon>Polyangia</taxon>
        <taxon>Nannocystales</taxon>
        <taxon>Nannocystaceae</taxon>
        <taxon>Nannocystis</taxon>
    </lineage>
</organism>
<accession>A0ABS7TK07</accession>
<proteinExistence type="predicted"/>
<protein>
    <recommendedName>
        <fullName evidence="5">Alpha/beta hydrolase family protein</fullName>
    </recommendedName>
</protein>
<reference evidence="3" key="1">
    <citation type="submission" date="2021-08" db="EMBL/GenBank/DDBJ databases">
        <authorList>
            <person name="Stevens D.C."/>
        </authorList>
    </citation>
    <scope>NUCLEOTIDE SEQUENCE</scope>
    <source>
        <strain evidence="3">DSM 53165</strain>
    </source>
</reference>
<name>A0ABS7TK07_9BACT</name>
<feature type="region of interest" description="Disordered" evidence="2">
    <location>
        <begin position="20"/>
        <end position="90"/>
    </location>
</feature>
<dbReference type="Proteomes" id="UP001139031">
    <property type="component" value="Unassembled WGS sequence"/>
</dbReference>
<keyword evidence="1" id="KW-0378">Hydrolase</keyword>